<proteinExistence type="predicted"/>
<sequence>MAVFLSFPEGVSSGPPLPEDDFDIRLVTNLEIGRVMQQQCTESIRMSWSNPLISAFITTFFFVSSFEFFLSSATMETMTPGQSLRDWQRLTSAGNEFALGFFSPGESKKRYVAIWYNKLPTETQTVVWVANRDKPLADSNGVFTFPYDGNLAVLDGSKTPLWKANVSKNATSLDVVLLDSGNLVLRDGGTTVWQSFDDPFDTLLPGMKIGVNPITGLNRLLTSRGEDSSVGSGKYSFGLFIGHNSKKPNWQIAIWNGSCFEEIPEIKDNFLFFFTGNSSGDEVYYMYSSFYNYTRLVVNPSGKLQFYIWNESAGPWLLGWSSWRDESCDCGANTICYSKVLPECSCLPGFEPVSPGNWRAGCSRKGGMRCGKEEESWVQLSNIYAPPFAMWQGNTTTTDACKQRCIANCNCSACAYQNFGPGGDSRCYIWFRDLQGLRDEVDPKTSSYQSVDLYLRVASSETKALCQNCGKTRIPYPLSTEAGCGDPNYRSFYCHYSTRQLYFKSLSGDYQVSRINPDARTFVIKPGVTGTCSKTNSPSHDDDIHLNHSKPFFITNKTTILLLDCTTRQPISLNCNSSSCSDFIEDGSTSCTESTKCCSYTSGSFPSTVYSVGVLNTSCNTYTSIVDVNVSPASSWEIELEIEWRPFQEPACKLMKDCELWPFTKCMIPCGSVEMKKRCICDAKFKWDTSMAKCIAESESGK</sequence>
<keyword evidence="2" id="KW-1185">Reference proteome</keyword>
<dbReference type="EMBL" id="CM056815">
    <property type="protein sequence ID" value="KAJ8630005.1"/>
    <property type="molecule type" value="Genomic_DNA"/>
</dbReference>
<accession>A0ACC2L9R2</accession>
<comment type="caution">
    <text evidence="1">The sequence shown here is derived from an EMBL/GenBank/DDBJ whole genome shotgun (WGS) entry which is preliminary data.</text>
</comment>
<gene>
    <name evidence="1" type="ORF">MRB53_023328</name>
</gene>
<organism evidence="1 2">
    <name type="scientific">Persea americana</name>
    <name type="common">Avocado</name>
    <dbReference type="NCBI Taxonomy" id="3435"/>
    <lineage>
        <taxon>Eukaryota</taxon>
        <taxon>Viridiplantae</taxon>
        <taxon>Streptophyta</taxon>
        <taxon>Embryophyta</taxon>
        <taxon>Tracheophyta</taxon>
        <taxon>Spermatophyta</taxon>
        <taxon>Magnoliopsida</taxon>
        <taxon>Magnoliidae</taxon>
        <taxon>Laurales</taxon>
        <taxon>Lauraceae</taxon>
        <taxon>Persea</taxon>
    </lineage>
</organism>
<reference evidence="1 2" key="1">
    <citation type="journal article" date="2022" name="Hortic Res">
        <title>A haplotype resolved chromosomal level avocado genome allows analysis of novel avocado genes.</title>
        <authorList>
            <person name="Nath O."/>
            <person name="Fletcher S.J."/>
            <person name="Hayward A."/>
            <person name="Shaw L.M."/>
            <person name="Masouleh A.K."/>
            <person name="Furtado A."/>
            <person name="Henry R.J."/>
            <person name="Mitter N."/>
        </authorList>
    </citation>
    <scope>NUCLEOTIDE SEQUENCE [LARGE SCALE GENOMIC DNA]</scope>
    <source>
        <strain evidence="2">cv. Hass</strain>
    </source>
</reference>
<name>A0ACC2L9R2_PERAE</name>
<protein>
    <submittedName>
        <fullName evidence="1">Uncharacterized protein</fullName>
    </submittedName>
</protein>
<dbReference type="Proteomes" id="UP001234297">
    <property type="component" value="Chromosome 7"/>
</dbReference>
<evidence type="ECO:0000313" key="2">
    <source>
        <dbReference type="Proteomes" id="UP001234297"/>
    </source>
</evidence>
<evidence type="ECO:0000313" key="1">
    <source>
        <dbReference type="EMBL" id="KAJ8630005.1"/>
    </source>
</evidence>